<organism evidence="3">
    <name type="scientific">Salmonella enterica</name>
    <name type="common">Salmonella choleraesuis</name>
    <dbReference type="NCBI Taxonomy" id="28901"/>
    <lineage>
        <taxon>Bacteria</taxon>
        <taxon>Pseudomonadati</taxon>
        <taxon>Pseudomonadota</taxon>
        <taxon>Gammaproteobacteria</taxon>
        <taxon>Enterobacterales</taxon>
        <taxon>Enterobacteriaceae</taxon>
        <taxon>Salmonella</taxon>
    </lineage>
</organism>
<evidence type="ECO:0000313" key="3">
    <source>
        <dbReference type="EMBL" id="HAF6279763.1"/>
    </source>
</evidence>
<keyword evidence="1" id="KW-0812">Transmembrane</keyword>
<gene>
    <name evidence="3" type="ORF">G9F26_003958</name>
</gene>
<dbReference type="EMBL" id="DAAVPZ010000028">
    <property type="protein sequence ID" value="HAF6279763.1"/>
    <property type="molecule type" value="Genomic_DNA"/>
</dbReference>
<protein>
    <submittedName>
        <fullName evidence="3">Uncharacterized protein</fullName>
    </submittedName>
</protein>
<reference evidence="3" key="1">
    <citation type="journal article" date="2018" name="Genome Biol.">
        <title>SKESA: strategic k-mer extension for scrupulous assemblies.</title>
        <authorList>
            <person name="Souvorov A."/>
            <person name="Agarwala R."/>
            <person name="Lipman D.J."/>
        </authorList>
    </citation>
    <scope>NUCLEOTIDE SEQUENCE</scope>
    <source>
        <strain evidence="3">MA.CK_93/00002981</strain>
    </source>
</reference>
<accession>A0A750HZE3</accession>
<keyword evidence="2" id="KW-0732">Signal</keyword>
<keyword evidence="1" id="KW-1133">Transmembrane helix</keyword>
<sequence>MFKSKLSAVAGFVKKNATPSTLAGSAVAGLGVAASSVFAAAGDPTPFTLTSAMIQPVITALSTNFGVAVASAFGLLTITLVGKAAFGAVKGMISRAL</sequence>
<name>A0A750HZE3_SALER</name>
<proteinExistence type="predicted"/>
<evidence type="ECO:0000256" key="1">
    <source>
        <dbReference type="SAM" id="Phobius"/>
    </source>
</evidence>
<dbReference type="AlphaFoldDB" id="A0A750HZE3"/>
<feature type="transmembrane region" description="Helical" evidence="1">
    <location>
        <begin position="65"/>
        <end position="86"/>
    </location>
</feature>
<comment type="caution">
    <text evidence="3">The sequence shown here is derived from an EMBL/GenBank/DDBJ whole genome shotgun (WGS) entry which is preliminary data.</text>
</comment>
<feature type="signal peptide" evidence="2">
    <location>
        <begin position="1"/>
        <end position="39"/>
    </location>
</feature>
<feature type="chain" id="PRO_5028128852" evidence="2">
    <location>
        <begin position="40"/>
        <end position="97"/>
    </location>
</feature>
<reference evidence="3" key="2">
    <citation type="submission" date="2020-02" db="EMBL/GenBank/DDBJ databases">
        <authorList>
            <consortium name="NCBI Pathogen Detection Project"/>
        </authorList>
    </citation>
    <scope>NUCLEOTIDE SEQUENCE</scope>
    <source>
        <strain evidence="3">MA.CK_93/00002981</strain>
    </source>
</reference>
<evidence type="ECO:0000256" key="2">
    <source>
        <dbReference type="SAM" id="SignalP"/>
    </source>
</evidence>
<keyword evidence="1" id="KW-0472">Membrane</keyword>